<organism evidence="1 2">
    <name type="scientific">Azospirillum picis</name>
    <dbReference type="NCBI Taxonomy" id="488438"/>
    <lineage>
        <taxon>Bacteria</taxon>
        <taxon>Pseudomonadati</taxon>
        <taxon>Pseudomonadota</taxon>
        <taxon>Alphaproteobacteria</taxon>
        <taxon>Rhodospirillales</taxon>
        <taxon>Azospirillaceae</taxon>
        <taxon>Azospirillum</taxon>
    </lineage>
</organism>
<name>A0ABU0MSB6_9PROT</name>
<sequence length="134" mass="14697">MRRLSVVLVCLALQGCAGSPLSNLVSGQRYQTTSDITASWVGSSEDDLVLSWGSPQNSHVMNNGSKMIGYQYSWLTNGSHSQEWGYVPDYALCEQRFLVEDGIITRWYSSGDCPKRPKGAKLIPASTPVPKPTL</sequence>
<dbReference type="PROSITE" id="PS51257">
    <property type="entry name" value="PROKAR_LIPOPROTEIN"/>
    <property type="match status" value="1"/>
</dbReference>
<protein>
    <recommendedName>
        <fullName evidence="3">Outer membrane lipoprotein</fullName>
    </recommendedName>
</protein>
<comment type="caution">
    <text evidence="1">The sequence shown here is derived from an EMBL/GenBank/DDBJ whole genome shotgun (WGS) entry which is preliminary data.</text>
</comment>
<gene>
    <name evidence="1" type="ORF">QO018_005278</name>
</gene>
<proteinExistence type="predicted"/>
<accession>A0ABU0MSB6</accession>
<dbReference type="EMBL" id="JAUSVU010000026">
    <property type="protein sequence ID" value="MDQ0536382.1"/>
    <property type="molecule type" value="Genomic_DNA"/>
</dbReference>
<dbReference type="RefSeq" id="WP_209986958.1">
    <property type="nucleotide sequence ID" value="NZ_JAGINO010000020.1"/>
</dbReference>
<evidence type="ECO:0008006" key="3">
    <source>
        <dbReference type="Google" id="ProtNLM"/>
    </source>
</evidence>
<reference evidence="1 2" key="1">
    <citation type="submission" date="2023-07" db="EMBL/GenBank/DDBJ databases">
        <title>Genomic Encyclopedia of Type Strains, Phase IV (KMG-IV): sequencing the most valuable type-strain genomes for metagenomic binning, comparative biology and taxonomic classification.</title>
        <authorList>
            <person name="Goeker M."/>
        </authorList>
    </citation>
    <scope>NUCLEOTIDE SEQUENCE [LARGE SCALE GENOMIC DNA]</scope>
    <source>
        <strain evidence="1 2">DSM 19922</strain>
    </source>
</reference>
<keyword evidence="2" id="KW-1185">Reference proteome</keyword>
<evidence type="ECO:0000313" key="1">
    <source>
        <dbReference type="EMBL" id="MDQ0536382.1"/>
    </source>
</evidence>
<dbReference type="Proteomes" id="UP001244552">
    <property type="component" value="Unassembled WGS sequence"/>
</dbReference>
<evidence type="ECO:0000313" key="2">
    <source>
        <dbReference type="Proteomes" id="UP001244552"/>
    </source>
</evidence>